<dbReference type="EMBL" id="CP109535">
    <property type="protein sequence ID" value="WTY93599.1"/>
    <property type="molecule type" value="Genomic_DNA"/>
</dbReference>
<dbReference type="InterPro" id="IPR009430">
    <property type="entry name" value="GvpL/GvpF"/>
</dbReference>
<evidence type="ECO:0000313" key="5">
    <source>
        <dbReference type="EMBL" id="WTY93599.1"/>
    </source>
</evidence>
<accession>A0AAU3GM90</accession>
<protein>
    <submittedName>
        <fullName evidence="5">GvpL/GvpF family gas vesicle protein</fullName>
    </submittedName>
</protein>
<sequence length="289" mass="30941">MTVTPHHPLGSTDAIGSAATYVFAVCRADHPGDFATTTYGHASGGPLRLLTVGGVSAVVQDVPAAEFSEAALRDRLADAAELERCARTHHDVVTAAASVGPAVPLPLATLYLDDARAGTSLRENQDRFRAVLERITGRAEWAVKVYMTHSDTLARSAASGHDGTPPPDTRTEPRQRSGRAYMNRLRGRQQLRESHREAAIAAAGRVDSALRGLAVGTVQRRPHGPEVTGKDRTQVMNAACLIAEERAEELTDTIGRLRASLDVDGIEIDVSGPWAPYSFTDGEDLARHP</sequence>
<evidence type="ECO:0000256" key="4">
    <source>
        <dbReference type="SAM" id="MobiDB-lite"/>
    </source>
</evidence>
<reference evidence="5" key="1">
    <citation type="submission" date="2022-10" db="EMBL/GenBank/DDBJ databases">
        <title>The complete genomes of actinobacterial strains from the NBC collection.</title>
        <authorList>
            <person name="Joergensen T.S."/>
            <person name="Alvarez Arevalo M."/>
            <person name="Sterndorff E.B."/>
            <person name="Faurdal D."/>
            <person name="Vuksanovic O."/>
            <person name="Mourched A.-S."/>
            <person name="Charusanti P."/>
            <person name="Shaw S."/>
            <person name="Blin K."/>
            <person name="Weber T."/>
        </authorList>
    </citation>
    <scope>NUCLEOTIDE SEQUENCE</scope>
    <source>
        <strain evidence="5">NBC_01401</strain>
    </source>
</reference>
<gene>
    <name evidence="5" type="ORF">OG626_01215</name>
</gene>
<organism evidence="5">
    <name type="scientific">Streptomyces sp. NBC_01401</name>
    <dbReference type="NCBI Taxonomy" id="2903854"/>
    <lineage>
        <taxon>Bacteria</taxon>
        <taxon>Bacillati</taxon>
        <taxon>Actinomycetota</taxon>
        <taxon>Actinomycetes</taxon>
        <taxon>Kitasatosporales</taxon>
        <taxon>Streptomycetaceae</taxon>
        <taxon>Streptomyces</taxon>
    </lineage>
</organism>
<dbReference type="Pfam" id="PF06386">
    <property type="entry name" value="GvpL_GvpF"/>
    <property type="match status" value="1"/>
</dbReference>
<evidence type="ECO:0000256" key="2">
    <source>
        <dbReference type="ARBA" id="ARBA00035108"/>
    </source>
</evidence>
<comment type="similarity">
    <text evidence="3">Belongs to the gas vesicle GvpF/GvpL family.</text>
</comment>
<comment type="subcellular location">
    <subcellularLocation>
        <location evidence="2">Gas vesicle</location>
    </subcellularLocation>
</comment>
<name>A0AAU3GM90_9ACTN</name>
<dbReference type="GO" id="GO:0031411">
    <property type="term" value="C:gas vesicle"/>
    <property type="evidence" value="ECO:0007669"/>
    <property type="project" value="UniProtKB-SubCell"/>
</dbReference>
<evidence type="ECO:0000256" key="3">
    <source>
        <dbReference type="ARBA" id="ARBA00035643"/>
    </source>
</evidence>
<keyword evidence="1" id="KW-0304">Gas vesicle</keyword>
<dbReference type="GO" id="GO:0031412">
    <property type="term" value="P:gas vesicle organization"/>
    <property type="evidence" value="ECO:0007669"/>
    <property type="project" value="InterPro"/>
</dbReference>
<evidence type="ECO:0000256" key="1">
    <source>
        <dbReference type="ARBA" id="ARBA00022987"/>
    </source>
</evidence>
<dbReference type="PANTHER" id="PTHR36852:SF1">
    <property type="entry name" value="PROTEIN GVPL 2"/>
    <property type="match status" value="1"/>
</dbReference>
<feature type="region of interest" description="Disordered" evidence="4">
    <location>
        <begin position="154"/>
        <end position="177"/>
    </location>
</feature>
<dbReference type="PANTHER" id="PTHR36852">
    <property type="entry name" value="PROTEIN GVPL 2"/>
    <property type="match status" value="1"/>
</dbReference>
<proteinExistence type="inferred from homology"/>
<dbReference type="AlphaFoldDB" id="A0AAU3GM90"/>